<keyword evidence="2" id="KW-1185">Reference proteome</keyword>
<organism evidence="1 2">
    <name type="scientific">Dermatophagoides farinae</name>
    <name type="common">American house dust mite</name>
    <dbReference type="NCBI Taxonomy" id="6954"/>
    <lineage>
        <taxon>Eukaryota</taxon>
        <taxon>Metazoa</taxon>
        <taxon>Ecdysozoa</taxon>
        <taxon>Arthropoda</taxon>
        <taxon>Chelicerata</taxon>
        <taxon>Arachnida</taxon>
        <taxon>Acari</taxon>
        <taxon>Acariformes</taxon>
        <taxon>Sarcoptiformes</taxon>
        <taxon>Astigmata</taxon>
        <taxon>Psoroptidia</taxon>
        <taxon>Analgoidea</taxon>
        <taxon>Pyroglyphidae</taxon>
        <taxon>Dermatophagoidinae</taxon>
        <taxon>Dermatophagoides</taxon>
    </lineage>
</organism>
<proteinExistence type="predicted"/>
<sequence length="74" mass="8725">MNFCDIGQIFDFKTNHIFSKHSLRNKSLISKYKRPVGPDINQAFFFKCTKYETSRNKTEKVIAKQKKDMLVAHI</sequence>
<protein>
    <submittedName>
        <fullName evidence="1">Uncharacterized protein</fullName>
    </submittedName>
</protein>
<reference evidence="1" key="2">
    <citation type="journal article" date="2022" name="Res Sq">
        <title>Comparative Genomics Reveals Insights into the Divergent Evolution of Astigmatic Mites and Household Pest Adaptations.</title>
        <authorList>
            <person name="Xiong Q."/>
            <person name="Wan A.T.-Y."/>
            <person name="Liu X.-Y."/>
            <person name="Fung C.S.-H."/>
            <person name="Xiao X."/>
            <person name="Malainual N."/>
            <person name="Hou J."/>
            <person name="Wang L."/>
            <person name="Wang M."/>
            <person name="Yang K."/>
            <person name="Cui Y."/>
            <person name="Leung E."/>
            <person name="Nong W."/>
            <person name="Shin S.-K."/>
            <person name="Au S."/>
            <person name="Jeong K.Y."/>
            <person name="Chew F.T."/>
            <person name="Hui J."/>
            <person name="Leung T.F."/>
            <person name="Tungtrongchitr A."/>
            <person name="Zhong N."/>
            <person name="Liu Z."/>
            <person name="Tsui S."/>
        </authorList>
    </citation>
    <scope>NUCLEOTIDE SEQUENCE</scope>
    <source>
        <strain evidence="1">Derf</strain>
        <tissue evidence="1">Whole organism</tissue>
    </source>
</reference>
<dbReference type="AlphaFoldDB" id="A0A922L9D2"/>
<evidence type="ECO:0000313" key="1">
    <source>
        <dbReference type="EMBL" id="KAH9522537.1"/>
    </source>
</evidence>
<evidence type="ECO:0000313" key="2">
    <source>
        <dbReference type="Proteomes" id="UP000790347"/>
    </source>
</evidence>
<dbReference type="Proteomes" id="UP000790347">
    <property type="component" value="Unassembled WGS sequence"/>
</dbReference>
<name>A0A922L9D2_DERFA</name>
<dbReference type="EMBL" id="ASGP02000002">
    <property type="protein sequence ID" value="KAH9522537.1"/>
    <property type="molecule type" value="Genomic_DNA"/>
</dbReference>
<comment type="caution">
    <text evidence="1">The sequence shown here is derived from an EMBL/GenBank/DDBJ whole genome shotgun (WGS) entry which is preliminary data.</text>
</comment>
<reference evidence="1" key="1">
    <citation type="submission" date="2013-05" db="EMBL/GenBank/DDBJ databases">
        <authorList>
            <person name="Yim A.K.Y."/>
            <person name="Chan T.F."/>
            <person name="Ji K.M."/>
            <person name="Liu X.Y."/>
            <person name="Zhou J.W."/>
            <person name="Li R.Q."/>
            <person name="Yang K.Y."/>
            <person name="Li J."/>
            <person name="Li M."/>
            <person name="Law P.T.W."/>
            <person name="Wu Y.L."/>
            <person name="Cai Z.L."/>
            <person name="Qin H."/>
            <person name="Bao Y."/>
            <person name="Leung R.K.K."/>
            <person name="Ng P.K.S."/>
            <person name="Zou J."/>
            <person name="Zhong X.J."/>
            <person name="Ran P.X."/>
            <person name="Zhong N.S."/>
            <person name="Liu Z.G."/>
            <person name="Tsui S.K.W."/>
        </authorList>
    </citation>
    <scope>NUCLEOTIDE SEQUENCE</scope>
    <source>
        <strain evidence="1">Derf</strain>
        <tissue evidence="1">Whole organism</tissue>
    </source>
</reference>
<gene>
    <name evidence="1" type="ORF">DERF_006101</name>
</gene>
<accession>A0A922L9D2</accession>